<sequence>MKDYALLNGAYSNVTMYDFEPVRADGTYLFDKQNRKYLDLRSGLWNTSLGYSTCLYSEISKQFRQFLEKKIPYVDIHSFQHDIYNEVAQKILQLTGQSFRRVLFTNSGSENTELALKIADYISKKGSHNRILAFKDSYHGTFFGGVSVSGIDQDINSSFYPKYGDVTFVDYPTSIEQEKRILDYVKRIAVSYDVMMIEPILASAGVYFASVDFFNRLLQILKENQVLVVFDEVATGFFKTGTPFYFQQLSEIPDILCLSKAINNGTTPFGCVCVNGMVDERLQKSTRIKEHFSTQNGNLLGFASAKVILDHYINNKDAIIDKVNKISKLITSSLDGKGIEYRNIGIMTAVKTGNDYSLQVMKSLEKLGILTYIYINKDEEGLSLMPQFIIDLNSLRKAMYLIVKKIKV</sequence>
<evidence type="ECO:0000256" key="2">
    <source>
        <dbReference type="ARBA" id="ARBA00022576"/>
    </source>
</evidence>
<gene>
    <name evidence="7" type="ORF">D6C19_08055</name>
    <name evidence="6" type="ORF">FEE40_02390</name>
</gene>
<dbReference type="RefSeq" id="WP_089135228.1">
    <property type="nucleotide sequence ID" value="NZ_BDFM01000115.1"/>
</dbReference>
<dbReference type="EMBL" id="QZFR01000059">
    <property type="protein sequence ID" value="RXV70631.1"/>
    <property type="molecule type" value="Genomic_DNA"/>
</dbReference>
<reference evidence="6 9" key="2">
    <citation type="journal article" date="2019" name="Nat. Med.">
        <title>Preventing dysbiosis of the neonatal mouse intestinal microbiome protects against late-onset sepsis.</title>
        <authorList>
            <person name="Singer J.R."/>
            <person name="Blosser E.G."/>
            <person name="Zindl C.L."/>
            <person name="Silberger D.J."/>
            <person name="Conlan S."/>
            <person name="Laufer V.A."/>
            <person name="DiToro D."/>
            <person name="Deming C."/>
            <person name="Kumar R."/>
            <person name="Morrow C.D."/>
            <person name="Segre J.A."/>
            <person name="Gray M.J."/>
            <person name="Randolph D.A."/>
            <person name="Weaver C.T."/>
        </authorList>
    </citation>
    <scope>NUCLEOTIDE SEQUENCE [LARGE SCALE GENOMIC DNA]</scope>
    <source>
        <strain evidence="6 9">V10</strain>
    </source>
</reference>
<reference evidence="7 8" key="1">
    <citation type="submission" date="2018-09" db="EMBL/GenBank/DDBJ databases">
        <title>Murine metabolic-syndrome-specific gut microbial biobank.</title>
        <authorList>
            <person name="Liu C."/>
        </authorList>
    </citation>
    <scope>NUCLEOTIDE SEQUENCE [LARGE SCALE GENOMIC DNA]</scope>
    <source>
        <strain evidence="7 8">C-30</strain>
    </source>
</reference>
<dbReference type="OrthoDB" id="9807885at2"/>
<dbReference type="GO" id="GO:0042802">
    <property type="term" value="F:identical protein binding"/>
    <property type="evidence" value="ECO:0007669"/>
    <property type="project" value="TreeGrafter"/>
</dbReference>
<organism evidence="7 8">
    <name type="scientific">Ligilactobacillus murinus</name>
    <dbReference type="NCBI Taxonomy" id="1622"/>
    <lineage>
        <taxon>Bacteria</taxon>
        <taxon>Bacillati</taxon>
        <taxon>Bacillota</taxon>
        <taxon>Bacilli</taxon>
        <taxon>Lactobacillales</taxon>
        <taxon>Lactobacillaceae</taxon>
        <taxon>Ligilactobacillus</taxon>
    </lineage>
</organism>
<comment type="cofactor">
    <cofactor evidence="1">
        <name>pyridoxal 5'-phosphate</name>
        <dbReference type="ChEBI" id="CHEBI:597326"/>
    </cofactor>
</comment>
<dbReference type="GO" id="GO:0008483">
    <property type="term" value="F:transaminase activity"/>
    <property type="evidence" value="ECO:0007669"/>
    <property type="project" value="UniProtKB-KW"/>
</dbReference>
<proteinExistence type="inferred from homology"/>
<keyword evidence="2 7" id="KW-0032">Aminotransferase</keyword>
<dbReference type="InterPro" id="IPR015422">
    <property type="entry name" value="PyrdxlP-dep_Trfase_small"/>
</dbReference>
<evidence type="ECO:0000256" key="1">
    <source>
        <dbReference type="ARBA" id="ARBA00001933"/>
    </source>
</evidence>
<dbReference type="Pfam" id="PF00202">
    <property type="entry name" value="Aminotran_3"/>
    <property type="match status" value="1"/>
</dbReference>
<dbReference type="Proteomes" id="UP000463931">
    <property type="component" value="Chromosome"/>
</dbReference>
<evidence type="ECO:0000313" key="7">
    <source>
        <dbReference type="EMBL" id="RXV70631.1"/>
    </source>
</evidence>
<dbReference type="Gene3D" id="3.90.1150.10">
    <property type="entry name" value="Aspartate Aminotransferase, domain 1"/>
    <property type="match status" value="1"/>
</dbReference>
<dbReference type="InterPro" id="IPR015424">
    <property type="entry name" value="PyrdxlP-dep_Trfase"/>
</dbReference>
<keyword evidence="3 7" id="KW-0808">Transferase</keyword>
<dbReference type="Gene3D" id="3.40.640.10">
    <property type="entry name" value="Type I PLP-dependent aspartate aminotransferase-like (Major domain)"/>
    <property type="match status" value="1"/>
</dbReference>
<keyword evidence="4 5" id="KW-0663">Pyridoxal phosphate</keyword>
<name>A0A4Q2AP21_9LACO</name>
<evidence type="ECO:0000313" key="8">
    <source>
        <dbReference type="Proteomes" id="UP000289316"/>
    </source>
</evidence>
<dbReference type="Proteomes" id="UP000289316">
    <property type="component" value="Unassembled WGS sequence"/>
</dbReference>
<evidence type="ECO:0000313" key="6">
    <source>
        <dbReference type="EMBL" id="QIA89122.1"/>
    </source>
</evidence>
<dbReference type="GO" id="GO:0030170">
    <property type="term" value="F:pyridoxal phosphate binding"/>
    <property type="evidence" value="ECO:0007669"/>
    <property type="project" value="InterPro"/>
</dbReference>
<dbReference type="InterPro" id="IPR005814">
    <property type="entry name" value="Aminotrans_3"/>
</dbReference>
<dbReference type="InterPro" id="IPR050103">
    <property type="entry name" value="Class-III_PLP-dep_AT"/>
</dbReference>
<evidence type="ECO:0000313" key="9">
    <source>
        <dbReference type="Proteomes" id="UP000463931"/>
    </source>
</evidence>
<dbReference type="AlphaFoldDB" id="A0A4Q2AP21"/>
<comment type="similarity">
    <text evidence="5">Belongs to the class-III pyridoxal-phosphate-dependent aminotransferase family.</text>
</comment>
<dbReference type="EMBL" id="CP040852">
    <property type="protein sequence ID" value="QIA89122.1"/>
    <property type="molecule type" value="Genomic_DNA"/>
</dbReference>
<evidence type="ECO:0000256" key="3">
    <source>
        <dbReference type="ARBA" id="ARBA00022679"/>
    </source>
</evidence>
<evidence type="ECO:0000256" key="4">
    <source>
        <dbReference type="ARBA" id="ARBA00022898"/>
    </source>
</evidence>
<dbReference type="InterPro" id="IPR015421">
    <property type="entry name" value="PyrdxlP-dep_Trfase_major"/>
</dbReference>
<dbReference type="PANTHER" id="PTHR11986">
    <property type="entry name" value="AMINOTRANSFERASE CLASS III"/>
    <property type="match status" value="1"/>
</dbReference>
<accession>A0A4Q2AP21</accession>
<evidence type="ECO:0000256" key="5">
    <source>
        <dbReference type="RuleBase" id="RU003560"/>
    </source>
</evidence>
<dbReference type="SUPFAM" id="SSF53383">
    <property type="entry name" value="PLP-dependent transferases"/>
    <property type="match status" value="1"/>
</dbReference>
<dbReference type="PANTHER" id="PTHR11986:SF79">
    <property type="entry name" value="ACETYLORNITHINE AMINOTRANSFERASE, MITOCHONDRIAL"/>
    <property type="match status" value="1"/>
</dbReference>
<protein>
    <submittedName>
        <fullName evidence="7">Aminotransferase class III-fold pyridoxal phosphate-dependent enzyme</fullName>
    </submittedName>
</protein>